<dbReference type="PROSITE" id="PS01228">
    <property type="entry name" value="COF_1"/>
    <property type="match status" value="1"/>
</dbReference>
<sequence>MSNNQEIARRPKLIATDLDGTIVAHYGDITQRTIDTFKKAHAMGVEIFFVTGRPPRWMPEIKEAFGIGNAICGNGAMLYDLHNDKVLEEWLIPVDAQLETVTRLRKAIPQISFAVESHNYFHREKAYIPRWDVGLDNVGVDQIEEIITSPALKLLARCSQQELSSDEMLAIARIELEGVVTVTHSNPSDSLLEISALGVSKGLTLAKMAERLGIDAADCVSFGDNPNDFSMLQWCGRSFAMADGHPEGPLHAKGVAGPCEEDGVAIIIEQLLELPA</sequence>
<dbReference type="SUPFAM" id="SSF56784">
    <property type="entry name" value="HAD-like"/>
    <property type="match status" value="1"/>
</dbReference>
<evidence type="ECO:0000313" key="1">
    <source>
        <dbReference type="EMBL" id="ASY16547.1"/>
    </source>
</evidence>
<reference evidence="1 2" key="1">
    <citation type="submission" date="2016-07" db="EMBL/GenBank/DDBJ databases">
        <title>High microdiversification within the ubiquitous acI lineage of Actinobacteria.</title>
        <authorList>
            <person name="Neuenschwander S.M."/>
            <person name="Salcher M."/>
            <person name="Ghai R."/>
            <person name="Pernthaler J."/>
        </authorList>
    </citation>
    <scope>NUCLEOTIDE SEQUENCE [LARGE SCALE GENOMIC DNA]</scope>
    <source>
        <strain evidence="1">MMS-IA-56</strain>
    </source>
</reference>
<evidence type="ECO:0000313" key="2">
    <source>
        <dbReference type="Proteomes" id="UP000217215"/>
    </source>
</evidence>
<dbReference type="Pfam" id="PF08282">
    <property type="entry name" value="Hydrolase_3"/>
    <property type="match status" value="1"/>
</dbReference>
<protein>
    <submittedName>
        <fullName evidence="1">Sucrose-6-phosphatase</fullName>
    </submittedName>
</protein>
<dbReference type="AlphaFoldDB" id="A0A249KIC9"/>
<dbReference type="GO" id="GO:0005829">
    <property type="term" value="C:cytosol"/>
    <property type="evidence" value="ECO:0007669"/>
    <property type="project" value="TreeGrafter"/>
</dbReference>
<dbReference type="Gene3D" id="3.30.1240.10">
    <property type="match status" value="1"/>
</dbReference>
<dbReference type="InterPro" id="IPR006379">
    <property type="entry name" value="HAD-SF_hydro_IIB"/>
</dbReference>
<dbReference type="PANTHER" id="PTHR10000:SF8">
    <property type="entry name" value="HAD SUPERFAMILY HYDROLASE-LIKE, TYPE 3"/>
    <property type="match status" value="1"/>
</dbReference>
<dbReference type="InterPro" id="IPR036412">
    <property type="entry name" value="HAD-like_sf"/>
</dbReference>
<keyword evidence="2" id="KW-1185">Reference proteome</keyword>
<dbReference type="KEGG" id="psuf:A1sIA56_06655"/>
<dbReference type="EMBL" id="CP016773">
    <property type="protein sequence ID" value="ASY16547.1"/>
    <property type="molecule type" value="Genomic_DNA"/>
</dbReference>
<dbReference type="Gene3D" id="3.40.50.1000">
    <property type="entry name" value="HAD superfamily/HAD-like"/>
    <property type="match status" value="1"/>
</dbReference>
<proteinExistence type="predicted"/>
<accession>A0A249KIC9</accession>
<dbReference type="InterPro" id="IPR023214">
    <property type="entry name" value="HAD_sf"/>
</dbReference>
<dbReference type="Proteomes" id="UP000217215">
    <property type="component" value="Chromosome"/>
</dbReference>
<dbReference type="NCBIfam" id="TIGR01484">
    <property type="entry name" value="HAD-SF-IIB"/>
    <property type="match status" value="1"/>
</dbReference>
<dbReference type="GO" id="GO:0000287">
    <property type="term" value="F:magnesium ion binding"/>
    <property type="evidence" value="ECO:0007669"/>
    <property type="project" value="TreeGrafter"/>
</dbReference>
<organism evidence="1 2">
    <name type="scientific">Candidatus Planktophila sulfonica</name>
    <dbReference type="NCBI Taxonomy" id="1884904"/>
    <lineage>
        <taxon>Bacteria</taxon>
        <taxon>Bacillati</taxon>
        <taxon>Actinomycetota</taxon>
        <taxon>Actinomycetes</taxon>
        <taxon>Candidatus Nanopelagicales</taxon>
        <taxon>Candidatus Nanopelagicaceae</taxon>
        <taxon>Candidatus Planktophila</taxon>
    </lineage>
</organism>
<dbReference type="PANTHER" id="PTHR10000">
    <property type="entry name" value="PHOSPHOSERINE PHOSPHATASE"/>
    <property type="match status" value="1"/>
</dbReference>
<dbReference type="GO" id="GO:0016791">
    <property type="term" value="F:phosphatase activity"/>
    <property type="evidence" value="ECO:0007669"/>
    <property type="project" value="TreeGrafter"/>
</dbReference>
<gene>
    <name evidence="1" type="ORF">A1sIA56_06655</name>
</gene>
<name>A0A249KIC9_9ACTN</name>